<dbReference type="SUPFAM" id="SSF63411">
    <property type="entry name" value="LuxS/MPP-like metallohydrolase"/>
    <property type="match status" value="4"/>
</dbReference>
<protein>
    <submittedName>
        <fullName evidence="12">Insulinase family protein</fullName>
    </submittedName>
</protein>
<evidence type="ECO:0000313" key="12">
    <source>
        <dbReference type="EMBL" id="MBC8431414.1"/>
    </source>
</evidence>
<reference evidence="12 13" key="1">
    <citation type="submission" date="2020-08" db="EMBL/GenBank/DDBJ databases">
        <title>Bridging the membrane lipid divide: bacteria of the FCB group superphylum have the potential to synthesize archaeal ether lipids.</title>
        <authorList>
            <person name="Villanueva L."/>
            <person name="Von Meijenfeldt F.A.B."/>
            <person name="Westbye A.B."/>
            <person name="Yadav S."/>
            <person name="Hopmans E.C."/>
            <person name="Dutilh B.E."/>
            <person name="Sinninghe Damste J.S."/>
        </authorList>
    </citation>
    <scope>NUCLEOTIDE SEQUENCE [LARGE SCALE GENOMIC DNA]</scope>
    <source>
        <strain evidence="12">NIOZ-UU17</strain>
    </source>
</reference>
<feature type="transmembrane region" description="Helical" evidence="9">
    <location>
        <begin position="9"/>
        <end position="29"/>
    </location>
</feature>
<evidence type="ECO:0000256" key="6">
    <source>
        <dbReference type="ARBA" id="ARBA00022833"/>
    </source>
</evidence>
<dbReference type="InterPro" id="IPR001431">
    <property type="entry name" value="Pept_M16_Zn_BS"/>
</dbReference>
<comment type="cofactor">
    <cofactor evidence="1">
        <name>Zn(2+)</name>
        <dbReference type="ChEBI" id="CHEBI:29105"/>
    </cofactor>
</comment>
<evidence type="ECO:0000256" key="7">
    <source>
        <dbReference type="ARBA" id="ARBA00023049"/>
    </source>
</evidence>
<dbReference type="Pfam" id="PF00675">
    <property type="entry name" value="Peptidase_M16"/>
    <property type="match status" value="1"/>
</dbReference>
<proteinExistence type="inferred from homology"/>
<dbReference type="Proteomes" id="UP000605201">
    <property type="component" value="Unassembled WGS sequence"/>
</dbReference>
<keyword evidence="5" id="KW-0378">Hydrolase</keyword>
<evidence type="ECO:0000259" key="11">
    <source>
        <dbReference type="Pfam" id="PF05193"/>
    </source>
</evidence>
<dbReference type="InterPro" id="IPR050626">
    <property type="entry name" value="Peptidase_M16"/>
</dbReference>
<dbReference type="InterPro" id="IPR011765">
    <property type="entry name" value="Pept_M16_N"/>
</dbReference>
<evidence type="ECO:0000259" key="10">
    <source>
        <dbReference type="Pfam" id="PF00675"/>
    </source>
</evidence>
<keyword evidence="9" id="KW-0472">Membrane</keyword>
<dbReference type="GO" id="GO:0046872">
    <property type="term" value="F:metal ion binding"/>
    <property type="evidence" value="ECO:0007669"/>
    <property type="project" value="UniProtKB-KW"/>
</dbReference>
<keyword evidence="9" id="KW-1133">Transmembrane helix</keyword>
<gene>
    <name evidence="12" type="ORF">H8D96_05800</name>
</gene>
<evidence type="ECO:0000256" key="1">
    <source>
        <dbReference type="ARBA" id="ARBA00001947"/>
    </source>
</evidence>
<comment type="similarity">
    <text evidence="2 8">Belongs to the peptidase M16 family.</text>
</comment>
<evidence type="ECO:0000256" key="8">
    <source>
        <dbReference type="RuleBase" id="RU004447"/>
    </source>
</evidence>
<dbReference type="InterPro" id="IPR011249">
    <property type="entry name" value="Metalloenz_LuxS/M16"/>
</dbReference>
<dbReference type="InterPro" id="IPR007863">
    <property type="entry name" value="Peptidase_M16_C"/>
</dbReference>
<evidence type="ECO:0000256" key="2">
    <source>
        <dbReference type="ARBA" id="ARBA00007261"/>
    </source>
</evidence>
<keyword evidence="9" id="KW-0812">Transmembrane</keyword>
<feature type="domain" description="Peptidase M16 C-terminal" evidence="11">
    <location>
        <begin position="732"/>
        <end position="907"/>
    </location>
</feature>
<dbReference type="GO" id="GO:0004222">
    <property type="term" value="F:metalloendopeptidase activity"/>
    <property type="evidence" value="ECO:0007669"/>
    <property type="project" value="InterPro"/>
</dbReference>
<evidence type="ECO:0000256" key="3">
    <source>
        <dbReference type="ARBA" id="ARBA00022670"/>
    </source>
</evidence>
<evidence type="ECO:0000313" key="13">
    <source>
        <dbReference type="Proteomes" id="UP000605201"/>
    </source>
</evidence>
<dbReference type="Gene3D" id="3.30.830.10">
    <property type="entry name" value="Metalloenzyme, LuxS/M16 peptidase-like"/>
    <property type="match status" value="4"/>
</dbReference>
<dbReference type="GO" id="GO:0006508">
    <property type="term" value="P:proteolysis"/>
    <property type="evidence" value="ECO:0007669"/>
    <property type="project" value="UniProtKB-KW"/>
</dbReference>
<comment type="caution">
    <text evidence="12">The sequence shown here is derived from an EMBL/GenBank/DDBJ whole genome shotgun (WGS) entry which is preliminary data.</text>
</comment>
<dbReference type="PANTHER" id="PTHR43690">
    <property type="entry name" value="NARDILYSIN"/>
    <property type="match status" value="1"/>
</dbReference>
<feature type="domain" description="Peptidase M16 N-terminal" evidence="10">
    <location>
        <begin position="89"/>
        <end position="217"/>
    </location>
</feature>
<keyword evidence="4" id="KW-0479">Metal-binding</keyword>
<accession>A0A8J6NRN8</accession>
<evidence type="ECO:0000256" key="9">
    <source>
        <dbReference type="SAM" id="Phobius"/>
    </source>
</evidence>
<dbReference type="AlphaFoldDB" id="A0A8J6NRN8"/>
<name>A0A8J6NRN8_9BACT</name>
<evidence type="ECO:0000256" key="4">
    <source>
        <dbReference type="ARBA" id="ARBA00022723"/>
    </source>
</evidence>
<dbReference type="EMBL" id="JACNIG010000142">
    <property type="protein sequence ID" value="MBC8431414.1"/>
    <property type="molecule type" value="Genomic_DNA"/>
</dbReference>
<evidence type="ECO:0000256" key="5">
    <source>
        <dbReference type="ARBA" id="ARBA00022801"/>
    </source>
</evidence>
<keyword evidence="6" id="KW-0862">Zinc</keyword>
<keyword evidence="3" id="KW-0645">Protease</keyword>
<dbReference type="PANTHER" id="PTHR43690:SF17">
    <property type="entry name" value="PROTEIN YHJJ"/>
    <property type="match status" value="1"/>
</dbReference>
<dbReference type="Pfam" id="PF05193">
    <property type="entry name" value="Peptidase_M16_C"/>
    <property type="match status" value="2"/>
</dbReference>
<dbReference type="PROSITE" id="PS00143">
    <property type="entry name" value="INSULINASE"/>
    <property type="match status" value="1"/>
</dbReference>
<feature type="domain" description="Peptidase M16 C-terminal" evidence="11">
    <location>
        <begin position="254"/>
        <end position="431"/>
    </location>
</feature>
<organism evidence="12 13">
    <name type="scientific">Candidatus Desulfatibia vada</name>
    <dbReference type="NCBI Taxonomy" id="2841696"/>
    <lineage>
        <taxon>Bacteria</taxon>
        <taxon>Pseudomonadati</taxon>
        <taxon>Thermodesulfobacteriota</taxon>
        <taxon>Desulfobacteria</taxon>
        <taxon>Desulfobacterales</taxon>
        <taxon>Desulfobacterales incertae sedis</taxon>
        <taxon>Candidatus Desulfatibia</taxon>
    </lineage>
</organism>
<sequence>MSKERFGPFILRFCTWAAIIGTALFFFSGKQGAGNAGSSVFFQNSPTHLSNAAAASEKIDDLNAWPHEKSDLLPDPAVVFGTLKNGFRYVLLENHKPEGRVSMHLNVQAGSINEANSQQGLAHFLEHMLFNGSTNFKPGELVKYFQSIGMQFGPDANAHTGYNQTVYDILLPESSRASLEQGLVVMQDYAEGALLLQSEVVRERRVVLAEKRTRDSASYRTHVATMKFEFPDSKISKRLPIGVEKVLRNADSMQLKAFYNTWYRPEKMILVMMGDFDVKLAPSLIEDKFSSLSPRAPPEPQPDLGPIHHKGVKSFYHFEQETGNTQISVEVMQKIPRQPDSLALQSSLLTANIADRIVQNRLDRLVGEPNTPFTSAAVSSGVFLHQIKHADISAESSPENWEKSLALIEQTLRQALEYGFVKSELERVKKNILSELDQAVKKAPTRDSRHLARRIMWSLNADRVFMSPSQKKELFTPLLNSLTLKNVHDAFKKTWSPNHRLVLVTGNADLTGRDKKPEQQILATYNSSHKVAVSRPPESKAVMFPYLSEPAKAGRIVNRSALPDLGIVQIDFENGVRLNLKKTDFEADEVLVKLAFGMGRSAEPADKAGLATLATMVINESGLGTLDKDEIELAMAGKNTTVNFSVGEDRFYFTGKTVPEEVPLLFQLLYAHLVDPGFREDAYTLSMERFKQQYQRLASSIEGAMELTGKRFLAGGDSRLGLPDYKGFKRSTLEHVRSWFDAALKTEDIEVSIVGDFDVENVVKTASTYLGNLSKKPSVSKEKSSRSPQFPVNQSLLIPVETEIPKALVVIAYPSEDLWDIGRTRRFAVLADIVSDELREKVREKLGAAYSAYAFNSPKRAYPGYGVFQIMIHVDPEEVDMVVSVVKKLIADLAENGASQDALRRAVTPTLTSIKDMKRKNNYWLNTVLNGSKQYPQEIEWSRTITPDYASITKEEVSALARQYLDNSKAAVIIVKPKKKK</sequence>
<keyword evidence="7" id="KW-0482">Metalloprotease</keyword>